<dbReference type="Proteomes" id="UP000290649">
    <property type="component" value="Unassembled WGS sequence"/>
</dbReference>
<accession>A0A4Q0VTG7</accession>
<name>A0A4Q0VTG7_9BACI</name>
<dbReference type="EMBL" id="QOUX01000039">
    <property type="protein sequence ID" value="RXJ00323.1"/>
    <property type="molecule type" value="Genomic_DNA"/>
</dbReference>
<evidence type="ECO:0000313" key="2">
    <source>
        <dbReference type="Proteomes" id="UP000290649"/>
    </source>
</evidence>
<organism evidence="1 2">
    <name type="scientific">Anaerobacillus alkaliphilus</name>
    <dbReference type="NCBI Taxonomy" id="1548597"/>
    <lineage>
        <taxon>Bacteria</taxon>
        <taxon>Bacillati</taxon>
        <taxon>Bacillota</taxon>
        <taxon>Bacilli</taxon>
        <taxon>Bacillales</taxon>
        <taxon>Bacillaceae</taxon>
        <taxon>Anaerobacillus</taxon>
    </lineage>
</organism>
<gene>
    <name evidence="1" type="ORF">DS745_12390</name>
</gene>
<evidence type="ECO:0000313" key="1">
    <source>
        <dbReference type="EMBL" id="RXJ00323.1"/>
    </source>
</evidence>
<dbReference type="OrthoDB" id="2991278at2"/>
<protein>
    <submittedName>
        <fullName evidence="1">FbpB family small basic protein</fullName>
    </submittedName>
</protein>
<sequence>MRKTFSKSFEELVAENKKQLLNDPDALRKIERKLENKQVDYSKKIN</sequence>
<dbReference type="Pfam" id="PF13040">
    <property type="entry name" value="Fur_reg_FbpB"/>
    <property type="match status" value="1"/>
</dbReference>
<dbReference type="InterPro" id="IPR025004">
    <property type="entry name" value="SenN/SenS"/>
</dbReference>
<reference evidence="1 2" key="1">
    <citation type="journal article" date="2019" name="Int. J. Syst. Evol. Microbiol.">
        <title>Anaerobacillus alkaliphilus sp. nov., a novel alkaliphilic and moderately halophilic bacterium.</title>
        <authorList>
            <person name="Borsodi A.K."/>
            <person name="Aszalos J.M."/>
            <person name="Bihari P."/>
            <person name="Nagy I."/>
            <person name="Schumann P."/>
            <person name="Sproer C."/>
            <person name="Kovacs A.L."/>
            <person name="Boka K."/>
            <person name="Dobosy P."/>
            <person name="Ovari M."/>
            <person name="Szili-Kovacs T."/>
            <person name="Toth E."/>
        </authorList>
    </citation>
    <scope>NUCLEOTIDE SEQUENCE [LARGE SCALE GENOMIC DNA]</scope>
    <source>
        <strain evidence="1 2">B16-10</strain>
    </source>
</reference>
<dbReference type="AlphaFoldDB" id="A0A4Q0VTG7"/>
<dbReference type="RefSeq" id="WP_129078541.1">
    <property type="nucleotide sequence ID" value="NZ_QOUX01000039.1"/>
</dbReference>
<comment type="caution">
    <text evidence="1">The sequence shown here is derived from an EMBL/GenBank/DDBJ whole genome shotgun (WGS) entry which is preliminary data.</text>
</comment>
<keyword evidence="2" id="KW-1185">Reference proteome</keyword>
<proteinExistence type="predicted"/>